<reference evidence="2" key="1">
    <citation type="submission" date="2016-10" db="EMBL/GenBank/DDBJ databases">
        <authorList>
            <person name="Varghese N."/>
            <person name="Submissions S."/>
        </authorList>
    </citation>
    <scope>NUCLEOTIDE SEQUENCE [LARGE SCALE GENOMIC DNA]</scope>
    <source>
        <strain evidence="2">DSM 24740</strain>
    </source>
</reference>
<proteinExistence type="predicted"/>
<organism evidence="1 2">
    <name type="scientific">Neolewinella agarilytica</name>
    <dbReference type="NCBI Taxonomy" id="478744"/>
    <lineage>
        <taxon>Bacteria</taxon>
        <taxon>Pseudomonadati</taxon>
        <taxon>Bacteroidota</taxon>
        <taxon>Saprospiria</taxon>
        <taxon>Saprospirales</taxon>
        <taxon>Lewinellaceae</taxon>
        <taxon>Neolewinella</taxon>
    </lineage>
</organism>
<dbReference type="InParanoid" id="A0A1H9GF75"/>
<protein>
    <submittedName>
        <fullName evidence="1">Uncharacterized protein</fullName>
    </submittedName>
</protein>
<dbReference type="EMBL" id="FOFB01000010">
    <property type="protein sequence ID" value="SEQ48703.1"/>
    <property type="molecule type" value="Genomic_DNA"/>
</dbReference>
<evidence type="ECO:0000313" key="2">
    <source>
        <dbReference type="Proteomes" id="UP000199021"/>
    </source>
</evidence>
<dbReference type="AlphaFoldDB" id="A0A1H9GF75"/>
<gene>
    <name evidence="1" type="ORF">SAMN05444359_110155</name>
</gene>
<keyword evidence="2" id="KW-1185">Reference proteome</keyword>
<evidence type="ECO:0000313" key="1">
    <source>
        <dbReference type="EMBL" id="SEQ48703.1"/>
    </source>
</evidence>
<dbReference type="Proteomes" id="UP000199021">
    <property type="component" value="Unassembled WGS sequence"/>
</dbReference>
<name>A0A1H9GF75_9BACT</name>
<sequence>MVHRLLALLFFSFSTTSYCVGQHFYVYDEEKLIDSLVANWPAGLSAEKDRVKLEYLWKNKIEAVEAWYTSMQECRLSPFSQENLEKIQKRSLEEQRLLEGANYLLHNIKPTFDSIVNLAVTKRIHQFTAENDVPLVPAHAVLYKNEGSIDLSYPLVEMLQKTETDQLAIKSYKAWLRVEIIRLELDEWLTGFAR</sequence>
<dbReference type="RefSeq" id="WP_090168222.1">
    <property type="nucleotide sequence ID" value="NZ_FOFB01000010.1"/>
</dbReference>
<accession>A0A1H9GF75</accession>